<keyword evidence="1 3" id="KW-0472">Membrane</keyword>
<feature type="transmembrane region" description="Helical" evidence="3">
    <location>
        <begin position="68"/>
        <end position="89"/>
    </location>
</feature>
<dbReference type="GO" id="GO:0045259">
    <property type="term" value="C:proton-transporting ATP synthase complex"/>
    <property type="evidence" value="ECO:0007669"/>
    <property type="project" value="UniProtKB-UniRule"/>
</dbReference>
<feature type="region of interest" description="Disordered" evidence="2">
    <location>
        <begin position="1"/>
        <end position="32"/>
    </location>
</feature>
<feature type="transmembrane region" description="Helical" evidence="3">
    <location>
        <begin position="44"/>
        <end position="62"/>
    </location>
</feature>
<dbReference type="OrthoDB" id="15401at2"/>
<dbReference type="GeneID" id="28250662"/>
<dbReference type="EMBL" id="CP015230">
    <property type="protein sequence ID" value="ANP41584.1"/>
    <property type="molecule type" value="Genomic_DNA"/>
</dbReference>
<gene>
    <name evidence="4" type="ORF">K529_012470</name>
</gene>
<evidence type="ECO:0000256" key="3">
    <source>
        <dbReference type="SAM" id="Phobius"/>
    </source>
</evidence>
<dbReference type="PIRSF" id="PIRSF032126">
    <property type="entry name" value="F0F1_ATP_synthase_subunit_I"/>
    <property type="match status" value="1"/>
</dbReference>
<proteinExistence type="inferred from homology"/>
<dbReference type="AlphaFoldDB" id="A0A1B1A4S5"/>
<dbReference type="Pfam" id="PF09527">
    <property type="entry name" value="ATPase_gene1"/>
    <property type="match status" value="1"/>
</dbReference>
<dbReference type="STRING" id="1265309.K529_012470"/>
<name>A0A1B1A4S5_9RHOB</name>
<evidence type="ECO:0000256" key="2">
    <source>
        <dbReference type="SAM" id="MobiDB-lite"/>
    </source>
</evidence>
<organism evidence="4 5">
    <name type="scientific">Tritonibacter mobilis F1926</name>
    <dbReference type="NCBI Taxonomy" id="1265309"/>
    <lineage>
        <taxon>Bacteria</taxon>
        <taxon>Pseudomonadati</taxon>
        <taxon>Pseudomonadota</taxon>
        <taxon>Alphaproteobacteria</taxon>
        <taxon>Rhodobacterales</taxon>
        <taxon>Paracoccaceae</taxon>
        <taxon>Tritonibacter</taxon>
    </lineage>
</organism>
<keyword evidence="3" id="KW-1133">Transmembrane helix</keyword>
<evidence type="ECO:0000313" key="4">
    <source>
        <dbReference type="EMBL" id="ANP41584.1"/>
    </source>
</evidence>
<keyword evidence="1" id="KW-0813">Transport</keyword>
<comment type="function">
    <text evidence="1">A possible function for this protein is to guide the assembly of the membrane sector of the ATPase enzyme complex.</text>
</comment>
<keyword evidence="1" id="KW-0375">Hydrogen ion transport</keyword>
<keyword evidence="1" id="KW-0406">Ion transport</keyword>
<dbReference type="Proteomes" id="UP000013243">
    <property type="component" value="Chromosome"/>
</dbReference>
<evidence type="ECO:0000256" key="1">
    <source>
        <dbReference type="PIRNR" id="PIRNR032126"/>
    </source>
</evidence>
<keyword evidence="3" id="KW-0812">Transmembrane</keyword>
<dbReference type="InterPro" id="IPR016989">
    <property type="entry name" value="Atp1_alphaprobac"/>
</dbReference>
<dbReference type="KEGG" id="rmb:K529_012470"/>
<comment type="similarity">
    <text evidence="1">Belongs to the bacterial AtpI family.</text>
</comment>
<accession>A0A1B1A4S5</accession>
<evidence type="ECO:0000313" key="5">
    <source>
        <dbReference type="Proteomes" id="UP000013243"/>
    </source>
</evidence>
<reference evidence="4 5" key="1">
    <citation type="journal article" date="2016" name="ISME J.">
        <title>Global occurrence and heterogeneity of the Roseobacter-clade species Ruegeria mobilis.</title>
        <authorList>
            <person name="Sonnenschein E."/>
            <person name="Gram L."/>
        </authorList>
    </citation>
    <scope>NUCLEOTIDE SEQUENCE [LARGE SCALE GENOMIC DNA]</scope>
    <source>
        <strain evidence="4 5">F1926</strain>
    </source>
</reference>
<dbReference type="GO" id="GO:1902600">
    <property type="term" value="P:proton transmembrane transport"/>
    <property type="evidence" value="ECO:0007669"/>
    <property type="project" value="UniProtKB-KW"/>
</dbReference>
<protein>
    <recommendedName>
        <fullName evidence="1">ATP synthase protein I</fullName>
    </recommendedName>
</protein>
<dbReference type="RefSeq" id="WP_005636428.1">
    <property type="nucleotide sequence ID" value="NZ_CP015230.1"/>
</dbReference>
<sequence length="113" mass="12384">MIDDDQKQRMAQLEEKLAAAKKAHEEPEPRADEHYSMANQAWRMVTELVAGLVIGLGIGYGLDVLLGTTPIFMVLFILLGLAAGVNVMLRSAREIQDKQMAEAEKSADADKDA</sequence>
<dbReference type="InterPro" id="IPR032820">
    <property type="entry name" value="ATPase_put"/>
</dbReference>